<dbReference type="GO" id="GO:0008270">
    <property type="term" value="F:zinc ion binding"/>
    <property type="evidence" value="ECO:0007669"/>
    <property type="project" value="UniProtKB-UniRule"/>
</dbReference>
<dbReference type="EC" id="4.2.1.1" evidence="4 10"/>
<comment type="catalytic activity">
    <reaction evidence="9 10">
        <text>hydrogencarbonate + H(+) = CO2 + H2O</text>
        <dbReference type="Rhea" id="RHEA:10748"/>
        <dbReference type="ChEBI" id="CHEBI:15377"/>
        <dbReference type="ChEBI" id="CHEBI:15378"/>
        <dbReference type="ChEBI" id="CHEBI:16526"/>
        <dbReference type="ChEBI" id="CHEBI:17544"/>
        <dbReference type="EC" id="4.2.1.1"/>
    </reaction>
</comment>
<dbReference type="SUPFAM" id="SSF51069">
    <property type="entry name" value="Carbonic anhydrase"/>
    <property type="match status" value="1"/>
</dbReference>
<sequence>MHKPVLSTVALTLTLTAASVTLLAADPPAAPSADHADAHAGHAPHWDYVGAGSPDHWGDLDPNFDLCKRGKNQAPIDLKNFVDSQLPPIGFHYQPGGQDEINNGHTIQVNYDAGSTITIDGREYELKQFHFHTPSENHISGKEFPMEVHLVHADQAGNLAVIAVMMEAGQENRALAKTWPMMPYHPNTAVHLSNEVSAEELLPANRDYYRFSGSLTTPPCSEGVLWLVMKHPITVSKAQIEKFAHVMGHPNNRPIQELNARLIVE</sequence>
<dbReference type="CDD" id="cd03124">
    <property type="entry name" value="alpha_CA_prokaryotic_like"/>
    <property type="match status" value="1"/>
</dbReference>
<protein>
    <recommendedName>
        <fullName evidence="5 10">Carbonic anhydrase</fullName>
        <ecNumber evidence="4 10">4.2.1.1</ecNumber>
    </recommendedName>
</protein>
<name>A0A1H3DM17_ALLWA</name>
<dbReference type="PROSITE" id="PS51144">
    <property type="entry name" value="ALPHA_CA_2"/>
    <property type="match status" value="1"/>
</dbReference>
<dbReference type="RefSeq" id="WP_091332585.1">
    <property type="nucleotide sequence ID" value="NZ_FNOW01000009.1"/>
</dbReference>
<evidence type="ECO:0000256" key="1">
    <source>
        <dbReference type="ARBA" id="ARBA00001947"/>
    </source>
</evidence>
<dbReference type="OrthoDB" id="5327615at2"/>
<keyword evidence="10" id="KW-0732">Signal</keyword>
<dbReference type="Gene3D" id="3.10.200.10">
    <property type="entry name" value="Alpha carbonic anhydrase"/>
    <property type="match status" value="1"/>
</dbReference>
<feature type="chain" id="PRO_5025096946" description="Carbonic anhydrase" evidence="10">
    <location>
        <begin position="25"/>
        <end position="265"/>
    </location>
</feature>
<comment type="function">
    <text evidence="2 10">Reversible hydration of carbon dioxide.</text>
</comment>
<organism evidence="12 13">
    <name type="scientific">Allochromatium warmingii</name>
    <name type="common">Chromatium warmingii</name>
    <dbReference type="NCBI Taxonomy" id="61595"/>
    <lineage>
        <taxon>Bacteria</taxon>
        <taxon>Pseudomonadati</taxon>
        <taxon>Pseudomonadota</taxon>
        <taxon>Gammaproteobacteria</taxon>
        <taxon>Chromatiales</taxon>
        <taxon>Chromatiaceae</taxon>
        <taxon>Allochromatium</taxon>
    </lineage>
</organism>
<dbReference type="InterPro" id="IPR041891">
    <property type="entry name" value="Alpha_CA_prokaryot-like"/>
</dbReference>
<evidence type="ECO:0000256" key="3">
    <source>
        <dbReference type="ARBA" id="ARBA00010718"/>
    </source>
</evidence>
<evidence type="ECO:0000256" key="9">
    <source>
        <dbReference type="ARBA" id="ARBA00048348"/>
    </source>
</evidence>
<dbReference type="Proteomes" id="UP000198672">
    <property type="component" value="Unassembled WGS sequence"/>
</dbReference>
<dbReference type="PANTHER" id="PTHR18952:SF265">
    <property type="entry name" value="CARBONIC ANHYDRASE"/>
    <property type="match status" value="1"/>
</dbReference>
<feature type="domain" description="Alpha-carbonic anhydrase" evidence="11">
    <location>
        <begin position="44"/>
        <end position="265"/>
    </location>
</feature>
<dbReference type="InterPro" id="IPR001148">
    <property type="entry name" value="CA_dom"/>
</dbReference>
<dbReference type="AlphaFoldDB" id="A0A1H3DM17"/>
<keyword evidence="6 10" id="KW-0479">Metal-binding</keyword>
<evidence type="ECO:0000256" key="7">
    <source>
        <dbReference type="ARBA" id="ARBA00022833"/>
    </source>
</evidence>
<comment type="similarity">
    <text evidence="3 10">Belongs to the alpha-carbonic anhydrase family.</text>
</comment>
<comment type="cofactor">
    <cofactor evidence="1 10">
        <name>Zn(2+)</name>
        <dbReference type="ChEBI" id="CHEBI:29105"/>
    </cofactor>
</comment>
<keyword evidence="8 10" id="KW-0456">Lyase</keyword>
<evidence type="ECO:0000256" key="2">
    <source>
        <dbReference type="ARBA" id="ARBA00002904"/>
    </source>
</evidence>
<evidence type="ECO:0000256" key="8">
    <source>
        <dbReference type="ARBA" id="ARBA00023239"/>
    </source>
</evidence>
<evidence type="ECO:0000256" key="6">
    <source>
        <dbReference type="ARBA" id="ARBA00022723"/>
    </source>
</evidence>
<dbReference type="SMART" id="SM01057">
    <property type="entry name" value="Carb_anhydrase"/>
    <property type="match status" value="1"/>
</dbReference>
<gene>
    <name evidence="12" type="ORF">SAMN05421644_10942</name>
</gene>
<dbReference type="EMBL" id="FNOW01000009">
    <property type="protein sequence ID" value="SDX67456.1"/>
    <property type="molecule type" value="Genomic_DNA"/>
</dbReference>
<dbReference type="InterPro" id="IPR036398">
    <property type="entry name" value="CA_dom_sf"/>
</dbReference>
<evidence type="ECO:0000313" key="12">
    <source>
        <dbReference type="EMBL" id="SDX67456.1"/>
    </source>
</evidence>
<dbReference type="Pfam" id="PF00194">
    <property type="entry name" value="Carb_anhydrase"/>
    <property type="match status" value="1"/>
</dbReference>
<dbReference type="STRING" id="61595.SAMN05421644_10942"/>
<accession>A0A1H3DM17</accession>
<keyword evidence="13" id="KW-1185">Reference proteome</keyword>
<evidence type="ECO:0000256" key="4">
    <source>
        <dbReference type="ARBA" id="ARBA00012925"/>
    </source>
</evidence>
<reference evidence="13" key="1">
    <citation type="submission" date="2016-10" db="EMBL/GenBank/DDBJ databases">
        <authorList>
            <person name="Varghese N."/>
            <person name="Submissions S."/>
        </authorList>
    </citation>
    <scope>NUCLEOTIDE SEQUENCE [LARGE SCALE GENOMIC DNA]</scope>
    <source>
        <strain evidence="13">DSM 173</strain>
    </source>
</reference>
<evidence type="ECO:0000256" key="5">
    <source>
        <dbReference type="ARBA" id="ARBA00014628"/>
    </source>
</evidence>
<evidence type="ECO:0000313" key="13">
    <source>
        <dbReference type="Proteomes" id="UP000198672"/>
    </source>
</evidence>
<dbReference type="PANTHER" id="PTHR18952">
    <property type="entry name" value="CARBONIC ANHYDRASE"/>
    <property type="match status" value="1"/>
</dbReference>
<dbReference type="GO" id="GO:0004089">
    <property type="term" value="F:carbonate dehydratase activity"/>
    <property type="evidence" value="ECO:0007669"/>
    <property type="project" value="UniProtKB-UniRule"/>
</dbReference>
<proteinExistence type="inferred from homology"/>
<keyword evidence="7 10" id="KW-0862">Zinc</keyword>
<feature type="signal peptide" evidence="10">
    <location>
        <begin position="1"/>
        <end position="24"/>
    </location>
</feature>
<evidence type="ECO:0000256" key="10">
    <source>
        <dbReference type="RuleBase" id="RU367011"/>
    </source>
</evidence>
<dbReference type="InterPro" id="IPR018338">
    <property type="entry name" value="Carbonic_anhydrase_a-class_CS"/>
</dbReference>
<evidence type="ECO:0000259" key="11">
    <source>
        <dbReference type="PROSITE" id="PS51144"/>
    </source>
</evidence>
<dbReference type="InterPro" id="IPR023561">
    <property type="entry name" value="Carbonic_anhydrase_a-class"/>
</dbReference>
<dbReference type="PROSITE" id="PS00162">
    <property type="entry name" value="ALPHA_CA_1"/>
    <property type="match status" value="1"/>
</dbReference>